<evidence type="ECO:0000313" key="1">
    <source>
        <dbReference type="EMBL" id="VDN64219.1"/>
    </source>
</evidence>
<reference evidence="1" key="1">
    <citation type="submission" date="2018-11" db="EMBL/GenBank/DDBJ databases">
        <authorList>
            <consortium name="Genoscope - CEA"/>
            <person name="William W."/>
        </authorList>
    </citation>
    <scope>NUCLEOTIDE SEQUENCE [LARGE SCALE GENOMIC DNA]</scope>
    <source>
        <strain evidence="1">T9AD</strain>
    </source>
</reference>
<protein>
    <submittedName>
        <fullName evidence="1">Uncharacterized protein</fullName>
    </submittedName>
</protein>
<organism evidence="1">
    <name type="scientific">Ectopseudomonas oleovorans</name>
    <name type="common">Pseudomonas oleovorans</name>
    <dbReference type="NCBI Taxonomy" id="301"/>
    <lineage>
        <taxon>Bacteria</taxon>
        <taxon>Pseudomonadati</taxon>
        <taxon>Pseudomonadota</taxon>
        <taxon>Gammaproteobacteria</taxon>
        <taxon>Pseudomonadales</taxon>
        <taxon>Pseudomonadaceae</taxon>
        <taxon>Ectopseudomonas</taxon>
    </lineage>
</organism>
<sequence>MLLRSFQLFCPGAISIFHFCIGVEVCLVAIRENMERNPIILGVSAALIALLFVKLVKAALGSHLANFMLEAAYNLPWLAGGFVAGYRSRLAPLKNGAIAGAFYGGHSLSNRNGSDFNSNAWSARENLATWLLRVGCCEVFFYVFFGVRLWIFTKGDASSFLTMLSTITQDGAR</sequence>
<gene>
    <name evidence="1" type="ORF">POT9AD_3244</name>
</gene>
<name>A0A653B6K7_ECTOL</name>
<accession>A0A653B6K7</accession>
<proteinExistence type="predicted"/>
<dbReference type="AlphaFoldDB" id="A0A653B6K7"/>
<dbReference type="EMBL" id="LR130779">
    <property type="protein sequence ID" value="VDN64219.1"/>
    <property type="molecule type" value="Genomic_DNA"/>
</dbReference>